<accession>A0ABQ4NDZ1</accession>
<name>A0ABQ4NDZ1_9BACL</name>
<dbReference type="Proteomes" id="UP000680304">
    <property type="component" value="Unassembled WGS sequence"/>
</dbReference>
<proteinExistence type="predicted"/>
<keyword evidence="2" id="KW-1185">Reference proteome</keyword>
<evidence type="ECO:0000313" key="2">
    <source>
        <dbReference type="Proteomes" id="UP000680304"/>
    </source>
</evidence>
<sequence length="67" mass="7953">MLNEDRFNELFAAETKDTIQLIEDSMFKINVVEIFNKMARLLVEDRQHELIMLAKELGKMAHRTIFL</sequence>
<gene>
    <name evidence="1" type="ORF">PACILC2_49990</name>
</gene>
<organism evidence="1 2">
    <name type="scientific">Paenibacillus cisolokensis</name>
    <dbReference type="NCBI Taxonomy" id="1658519"/>
    <lineage>
        <taxon>Bacteria</taxon>
        <taxon>Bacillati</taxon>
        <taxon>Bacillota</taxon>
        <taxon>Bacilli</taxon>
        <taxon>Bacillales</taxon>
        <taxon>Paenibacillaceae</taxon>
        <taxon>Paenibacillus</taxon>
    </lineage>
</organism>
<reference evidence="1 2" key="1">
    <citation type="submission" date="2021-04" db="EMBL/GenBank/DDBJ databases">
        <title>Draft genome sequence of Paenibacillus cisolokensis, LC2-13A.</title>
        <authorList>
            <person name="Uke A."/>
            <person name="Chhe C."/>
            <person name="Baramee S."/>
            <person name="Kosugi A."/>
        </authorList>
    </citation>
    <scope>NUCLEOTIDE SEQUENCE [LARGE SCALE GENOMIC DNA]</scope>
    <source>
        <strain evidence="1 2">LC2-13A</strain>
    </source>
</reference>
<evidence type="ECO:0000313" key="1">
    <source>
        <dbReference type="EMBL" id="GIQ66431.1"/>
    </source>
</evidence>
<dbReference type="RefSeq" id="WP_213530990.1">
    <property type="nucleotide sequence ID" value="NZ_BOVJ01000183.1"/>
</dbReference>
<dbReference type="EMBL" id="BOVJ01000183">
    <property type="protein sequence ID" value="GIQ66431.1"/>
    <property type="molecule type" value="Genomic_DNA"/>
</dbReference>
<protein>
    <submittedName>
        <fullName evidence="1">Uncharacterized protein</fullName>
    </submittedName>
</protein>
<comment type="caution">
    <text evidence="1">The sequence shown here is derived from an EMBL/GenBank/DDBJ whole genome shotgun (WGS) entry which is preliminary data.</text>
</comment>